<dbReference type="InterPro" id="IPR015300">
    <property type="entry name" value="DNA-bd_pseudobarrel_sf"/>
</dbReference>
<dbReference type="GO" id="GO:0003677">
    <property type="term" value="F:DNA binding"/>
    <property type="evidence" value="ECO:0007669"/>
    <property type="project" value="UniProtKB-KW"/>
</dbReference>
<evidence type="ECO:0000313" key="7">
    <source>
        <dbReference type="EMBL" id="KAG5624582.1"/>
    </source>
</evidence>
<dbReference type="InterPro" id="IPR003340">
    <property type="entry name" value="B3_DNA-bd"/>
</dbReference>
<evidence type="ECO:0000256" key="5">
    <source>
        <dbReference type="ARBA" id="ARBA00023242"/>
    </source>
</evidence>
<dbReference type="PANTHER" id="PTHR31140:SF73">
    <property type="entry name" value="B3 DOMAIN-CONTAINING TRANSCRIPTION FACTOR FUS3"/>
    <property type="match status" value="1"/>
</dbReference>
<dbReference type="EMBL" id="JACXVP010000002">
    <property type="protein sequence ID" value="KAG5624582.1"/>
    <property type="molecule type" value="Genomic_DNA"/>
</dbReference>
<proteinExistence type="predicted"/>
<evidence type="ECO:0000313" key="8">
    <source>
        <dbReference type="Proteomes" id="UP000824120"/>
    </source>
</evidence>
<dbReference type="OrthoDB" id="757982at2759"/>
<feature type="compositionally biased region" description="Basic residues" evidence="6">
    <location>
        <begin position="43"/>
        <end position="52"/>
    </location>
</feature>
<dbReference type="InterPro" id="IPR044800">
    <property type="entry name" value="LEC2-like"/>
</dbReference>
<protein>
    <submittedName>
        <fullName evidence="7">Uncharacterized protein</fullName>
    </submittedName>
</protein>
<keyword evidence="2" id="KW-0805">Transcription regulation</keyword>
<keyword evidence="4" id="KW-0804">Transcription</keyword>
<keyword evidence="3" id="KW-0238">DNA-binding</keyword>
<feature type="compositionally biased region" description="Low complexity" evidence="6">
    <location>
        <begin position="24"/>
        <end position="35"/>
    </location>
</feature>
<dbReference type="Gene3D" id="2.40.330.10">
    <property type="entry name" value="DNA-binding pseudobarrel domain"/>
    <property type="match status" value="1"/>
</dbReference>
<dbReference type="CDD" id="cd10017">
    <property type="entry name" value="B3_DNA"/>
    <property type="match status" value="1"/>
</dbReference>
<dbReference type="GO" id="GO:0005634">
    <property type="term" value="C:nucleus"/>
    <property type="evidence" value="ECO:0007669"/>
    <property type="project" value="UniProtKB-SubCell"/>
</dbReference>
<comment type="subcellular location">
    <subcellularLocation>
        <location evidence="1">Nucleus</location>
    </subcellularLocation>
</comment>
<evidence type="ECO:0000256" key="1">
    <source>
        <dbReference type="ARBA" id="ARBA00004123"/>
    </source>
</evidence>
<evidence type="ECO:0000256" key="6">
    <source>
        <dbReference type="SAM" id="MobiDB-lite"/>
    </source>
</evidence>
<evidence type="ECO:0000256" key="4">
    <source>
        <dbReference type="ARBA" id="ARBA00023163"/>
    </source>
</evidence>
<evidence type="ECO:0000256" key="2">
    <source>
        <dbReference type="ARBA" id="ARBA00023015"/>
    </source>
</evidence>
<comment type="caution">
    <text evidence="7">The sequence shown here is derived from an EMBL/GenBank/DDBJ whole genome shotgun (WGS) entry which is preliminary data.</text>
</comment>
<dbReference type="Proteomes" id="UP000824120">
    <property type="component" value="Chromosome 2"/>
</dbReference>
<reference evidence="7 8" key="1">
    <citation type="submission" date="2020-09" db="EMBL/GenBank/DDBJ databases">
        <title>De no assembly of potato wild relative species, Solanum commersonii.</title>
        <authorList>
            <person name="Cho K."/>
        </authorList>
    </citation>
    <scope>NUCLEOTIDE SEQUENCE [LARGE SCALE GENOMIC DNA]</scope>
    <source>
        <strain evidence="7">LZ3.2</strain>
        <tissue evidence="7">Leaf</tissue>
    </source>
</reference>
<gene>
    <name evidence="7" type="ORF">H5410_009800</name>
</gene>
<evidence type="ECO:0000256" key="3">
    <source>
        <dbReference type="ARBA" id="ARBA00023125"/>
    </source>
</evidence>
<dbReference type="SUPFAM" id="SSF101936">
    <property type="entry name" value="DNA-binding pseudobarrel domain"/>
    <property type="match status" value="1"/>
</dbReference>
<keyword evidence="8" id="KW-1185">Reference proteome</keyword>
<dbReference type="GO" id="GO:0003700">
    <property type="term" value="F:DNA-binding transcription factor activity"/>
    <property type="evidence" value="ECO:0007669"/>
    <property type="project" value="InterPro"/>
</dbReference>
<keyword evidence="5" id="KW-0539">Nucleus</keyword>
<name>A0A9J6AIY7_SOLCO</name>
<sequence length="288" mass="32095">MAMMEITEAYGVMADGNNIVVRDNNNNNNNNSMMNPPTPTPTKRSRSQRRRRSSLNFTSLDFLSHVPPPPPPLPAARVLEPTGFRFLFDKQLQNSDVSSLRRIVVPKKAAERYLPALEIKEGFPITMDDMDGTGQITAAECMCLKILVRSPQASPNFFPSLFTTLQKQLKTVGFETCIDGQGIEARKAGSGAVFRGYEAEDVILTDYAQAADDGNGALIMNEPEMDMSSFYFPAMDNEMGMSFIYDTSFWNEPAFDFVGGPMTYYSTNVYPMPSFGSIEDSFSVDDFY</sequence>
<accession>A0A9J6AIY7</accession>
<feature type="region of interest" description="Disordered" evidence="6">
    <location>
        <begin position="21"/>
        <end position="52"/>
    </location>
</feature>
<organism evidence="7 8">
    <name type="scientific">Solanum commersonii</name>
    <name type="common">Commerson's wild potato</name>
    <name type="synonym">Commerson's nightshade</name>
    <dbReference type="NCBI Taxonomy" id="4109"/>
    <lineage>
        <taxon>Eukaryota</taxon>
        <taxon>Viridiplantae</taxon>
        <taxon>Streptophyta</taxon>
        <taxon>Embryophyta</taxon>
        <taxon>Tracheophyta</taxon>
        <taxon>Spermatophyta</taxon>
        <taxon>Magnoliopsida</taxon>
        <taxon>eudicotyledons</taxon>
        <taxon>Gunneridae</taxon>
        <taxon>Pentapetalae</taxon>
        <taxon>asterids</taxon>
        <taxon>lamiids</taxon>
        <taxon>Solanales</taxon>
        <taxon>Solanaceae</taxon>
        <taxon>Solanoideae</taxon>
        <taxon>Solaneae</taxon>
        <taxon>Solanum</taxon>
    </lineage>
</organism>
<dbReference type="PANTHER" id="PTHR31140">
    <property type="entry name" value="B3 DOMAIN-CONTAINING TRANSCRIPTION FACTOR ABI3"/>
    <property type="match status" value="1"/>
</dbReference>
<dbReference type="AlphaFoldDB" id="A0A9J6AIY7"/>